<dbReference type="EMBL" id="JAGSYN010000050">
    <property type="protein sequence ID" value="KAG7665329.1"/>
    <property type="molecule type" value="Genomic_DNA"/>
</dbReference>
<organism evidence="1 2">
    <name type="scientific">[Candida] subhashii</name>
    <dbReference type="NCBI Taxonomy" id="561895"/>
    <lineage>
        <taxon>Eukaryota</taxon>
        <taxon>Fungi</taxon>
        <taxon>Dikarya</taxon>
        <taxon>Ascomycota</taxon>
        <taxon>Saccharomycotina</taxon>
        <taxon>Pichiomycetes</taxon>
        <taxon>Debaryomycetaceae</taxon>
        <taxon>Spathaspora</taxon>
    </lineage>
</organism>
<dbReference type="Pfam" id="PF10294">
    <property type="entry name" value="Methyltransf_16"/>
    <property type="match status" value="1"/>
</dbReference>
<reference evidence="1 2" key="1">
    <citation type="journal article" date="2021" name="DNA Res.">
        <title>Genome analysis of Candida subhashii reveals its hybrid nature and dual mitochondrial genome conformations.</title>
        <authorList>
            <person name="Mixao V."/>
            <person name="Hegedusova E."/>
            <person name="Saus E."/>
            <person name="Pryszcz L.P."/>
            <person name="Cillingova A."/>
            <person name="Nosek J."/>
            <person name="Gabaldon T."/>
        </authorList>
    </citation>
    <scope>NUCLEOTIDE SEQUENCE [LARGE SCALE GENOMIC DNA]</scope>
    <source>
        <strain evidence="1 2">CBS 10753</strain>
    </source>
</reference>
<dbReference type="GeneID" id="73467818"/>
<dbReference type="OrthoDB" id="433955at2759"/>
<dbReference type="GO" id="GO:0005829">
    <property type="term" value="C:cytosol"/>
    <property type="evidence" value="ECO:0007669"/>
    <property type="project" value="TreeGrafter"/>
</dbReference>
<proteinExistence type="predicted"/>
<dbReference type="PANTHER" id="PTHR14614">
    <property type="entry name" value="HEPATOCELLULAR CARCINOMA-ASSOCIATED ANTIGEN"/>
    <property type="match status" value="1"/>
</dbReference>
<dbReference type="RefSeq" id="XP_049265561.1">
    <property type="nucleotide sequence ID" value="XM_049404626.1"/>
</dbReference>
<keyword evidence="2" id="KW-1185">Reference proteome</keyword>
<accession>A0A8J5V4S9</accession>
<protein>
    <submittedName>
        <fullName evidence="1">Rrg1</fullName>
    </submittedName>
</protein>
<sequence>MDFDPLSLFTAPPEREDEVNYIEKLQEIKFKQEVIHNQETTKECDETDESDDDSYLQPLHILEFPILQLKPTYEVLITILKLLSLDEIFNFSNSPDSTSTTNTEVINPLSIFEEKNLDIITIDIALEWLSKYCPRFNSYEKLAHLPHLSNSLKKNNTTEYNAYLTRIISNPLSWIHNQDHIHEIHTQASLRISENCGRTAQPEIIRKIVIPNLSKLLNNNEESYIRLKEPSLTSDNLGLKTWGSSLILSNRLINNDDHRKYLHGNVLELGSGTGLVGMICSILKYNTILTDLKEIIPNLKTNLKLNNLDAKAYELDWSNPKSFLDIHGQDKKFDTIVISDPIYSSQHPYWVVDMINQFLSKEPGSRVLIQIPLRPKYEQERQLLWDLLRDNTNLIQREHEIEDGFDDFGEMKFCFKLYSK</sequence>
<evidence type="ECO:0000313" key="2">
    <source>
        <dbReference type="Proteomes" id="UP000694255"/>
    </source>
</evidence>
<comment type="caution">
    <text evidence="1">The sequence shown here is derived from an EMBL/GenBank/DDBJ whole genome shotgun (WGS) entry which is preliminary data.</text>
</comment>
<dbReference type="GO" id="GO:0008757">
    <property type="term" value="F:S-adenosylmethionine-dependent methyltransferase activity"/>
    <property type="evidence" value="ECO:0007669"/>
    <property type="project" value="UniProtKB-ARBA"/>
</dbReference>
<dbReference type="PANTHER" id="PTHR14614:SF156">
    <property type="entry name" value="PROTEIN-LYSINE N-METHYLTRANSFERASE EFM2"/>
    <property type="match status" value="1"/>
</dbReference>
<evidence type="ECO:0000313" key="1">
    <source>
        <dbReference type="EMBL" id="KAG7665329.1"/>
    </source>
</evidence>
<dbReference type="AlphaFoldDB" id="A0A8J5V4S9"/>
<gene>
    <name evidence="1" type="ORF">J8A68_001017</name>
</gene>
<dbReference type="Proteomes" id="UP000694255">
    <property type="component" value="Unassembled WGS sequence"/>
</dbReference>
<name>A0A8J5V4S9_9ASCO</name>
<dbReference type="InterPro" id="IPR019410">
    <property type="entry name" value="Methyltransf_16"/>
</dbReference>